<evidence type="ECO:0000259" key="8">
    <source>
        <dbReference type="Pfam" id="PF01490"/>
    </source>
</evidence>
<comment type="caution">
    <text evidence="9">The sequence shown here is derived from an EMBL/GenBank/DDBJ whole genome shotgun (WGS) entry which is preliminary data.</text>
</comment>
<feature type="transmembrane region" description="Helical" evidence="7">
    <location>
        <begin position="391"/>
        <end position="411"/>
    </location>
</feature>
<keyword evidence="3 7" id="KW-1133">Transmembrane helix</keyword>
<proteinExistence type="inferred from homology"/>
<dbReference type="EMBL" id="NEVH01024423">
    <property type="protein sequence ID" value="PNF17331.1"/>
    <property type="molecule type" value="Genomic_DNA"/>
</dbReference>
<dbReference type="FunCoup" id="A0A2J7PLX5">
    <property type="interactions" value="101"/>
</dbReference>
<evidence type="ECO:0000256" key="1">
    <source>
        <dbReference type="ARBA" id="ARBA00004141"/>
    </source>
</evidence>
<keyword evidence="4 7" id="KW-0472">Membrane</keyword>
<dbReference type="Proteomes" id="UP000235965">
    <property type="component" value="Unassembled WGS sequence"/>
</dbReference>
<feature type="transmembrane region" description="Helical" evidence="7">
    <location>
        <begin position="303"/>
        <end position="329"/>
    </location>
</feature>
<organism evidence="9 10">
    <name type="scientific">Cryptotermes secundus</name>
    <dbReference type="NCBI Taxonomy" id="105785"/>
    <lineage>
        <taxon>Eukaryota</taxon>
        <taxon>Metazoa</taxon>
        <taxon>Ecdysozoa</taxon>
        <taxon>Arthropoda</taxon>
        <taxon>Hexapoda</taxon>
        <taxon>Insecta</taxon>
        <taxon>Pterygota</taxon>
        <taxon>Neoptera</taxon>
        <taxon>Polyneoptera</taxon>
        <taxon>Dictyoptera</taxon>
        <taxon>Blattodea</taxon>
        <taxon>Blattoidea</taxon>
        <taxon>Termitoidae</taxon>
        <taxon>Kalotermitidae</taxon>
        <taxon>Cryptotermitinae</taxon>
        <taxon>Cryptotermes</taxon>
    </lineage>
</organism>
<feature type="transmembrane region" description="Helical" evidence="7">
    <location>
        <begin position="49"/>
        <end position="71"/>
    </location>
</feature>
<dbReference type="PANTHER" id="PTHR16189:SF0">
    <property type="entry name" value="TRANSMEMBRANE PROTEIN 104"/>
    <property type="match status" value="1"/>
</dbReference>
<evidence type="ECO:0000256" key="3">
    <source>
        <dbReference type="ARBA" id="ARBA00022989"/>
    </source>
</evidence>
<evidence type="ECO:0000256" key="2">
    <source>
        <dbReference type="ARBA" id="ARBA00022692"/>
    </source>
</evidence>
<feature type="transmembrane region" description="Helical" evidence="7">
    <location>
        <begin position="417"/>
        <end position="440"/>
    </location>
</feature>
<dbReference type="InParanoid" id="A0A2J7PLX5"/>
<protein>
    <submittedName>
        <fullName evidence="9">Transmembrane protein 104-like protein</fullName>
    </submittedName>
</protein>
<keyword evidence="10" id="KW-1185">Reference proteome</keyword>
<dbReference type="PANTHER" id="PTHR16189">
    <property type="entry name" value="TRANSMEMBRANE PROTEIN 104-RELATED"/>
    <property type="match status" value="1"/>
</dbReference>
<evidence type="ECO:0000256" key="5">
    <source>
        <dbReference type="ARBA" id="ARBA00023180"/>
    </source>
</evidence>
<dbReference type="AlphaFoldDB" id="A0A2J7PLX5"/>
<dbReference type="InterPro" id="IPR013057">
    <property type="entry name" value="AA_transpt_TM"/>
</dbReference>
<dbReference type="GO" id="GO:0016020">
    <property type="term" value="C:membrane"/>
    <property type="evidence" value="ECO:0007669"/>
    <property type="project" value="UniProtKB-SubCell"/>
</dbReference>
<evidence type="ECO:0000313" key="9">
    <source>
        <dbReference type="EMBL" id="PNF17331.1"/>
    </source>
</evidence>
<keyword evidence="5" id="KW-0325">Glycoprotein</keyword>
<comment type="similarity">
    <text evidence="6">Belongs to the TMEM104 family.</text>
</comment>
<keyword evidence="2 7" id="KW-0812">Transmembrane</keyword>
<evidence type="ECO:0000313" key="10">
    <source>
        <dbReference type="Proteomes" id="UP000235965"/>
    </source>
</evidence>
<comment type="subcellular location">
    <subcellularLocation>
        <location evidence="1">Membrane</location>
        <topology evidence="1">Multi-pass membrane protein</topology>
    </subcellularLocation>
</comment>
<accession>A0A2J7PLX5</accession>
<dbReference type="Pfam" id="PF01490">
    <property type="entry name" value="Aa_trans"/>
    <property type="match status" value="1"/>
</dbReference>
<gene>
    <name evidence="9" type="ORF">B7P43_G04983</name>
</gene>
<reference evidence="9 10" key="1">
    <citation type="submission" date="2017-12" db="EMBL/GenBank/DDBJ databases">
        <title>Hemimetabolous genomes reveal molecular basis of termite eusociality.</title>
        <authorList>
            <person name="Harrison M.C."/>
            <person name="Jongepier E."/>
            <person name="Robertson H.M."/>
            <person name="Arning N."/>
            <person name="Bitard-Feildel T."/>
            <person name="Chao H."/>
            <person name="Childers C.P."/>
            <person name="Dinh H."/>
            <person name="Doddapaneni H."/>
            <person name="Dugan S."/>
            <person name="Gowin J."/>
            <person name="Greiner C."/>
            <person name="Han Y."/>
            <person name="Hu H."/>
            <person name="Hughes D.S.T."/>
            <person name="Huylmans A.-K."/>
            <person name="Kemena C."/>
            <person name="Kremer L.P.M."/>
            <person name="Lee S.L."/>
            <person name="Lopez-Ezquerra A."/>
            <person name="Mallet L."/>
            <person name="Monroy-Kuhn J.M."/>
            <person name="Moser A."/>
            <person name="Murali S.C."/>
            <person name="Muzny D.M."/>
            <person name="Otani S."/>
            <person name="Piulachs M.-D."/>
            <person name="Poelchau M."/>
            <person name="Qu J."/>
            <person name="Schaub F."/>
            <person name="Wada-Katsumata A."/>
            <person name="Worley K.C."/>
            <person name="Xie Q."/>
            <person name="Ylla G."/>
            <person name="Poulsen M."/>
            <person name="Gibbs R.A."/>
            <person name="Schal C."/>
            <person name="Richards S."/>
            <person name="Belles X."/>
            <person name="Korb J."/>
            <person name="Bornberg-Bauer E."/>
        </authorList>
    </citation>
    <scope>NUCLEOTIDE SEQUENCE [LARGE SCALE GENOMIC DNA]</scope>
    <source>
        <tissue evidence="9">Whole body</tissue>
    </source>
</reference>
<feature type="transmembrane region" description="Helical" evidence="7">
    <location>
        <begin position="204"/>
        <end position="224"/>
    </location>
</feature>
<name>A0A2J7PLX5_9NEOP</name>
<sequence>MDVSMDDISGGGRGSGQPYSACMGLIYVFNLIVGTGALTLPAVFERAGWALGLCLISVLAIISYITVTFVIEAMASANAIVQWKLLQEMKYTVQTESSSEDSTEDQPLVSHDTVQKLPSQSSHCYVIQQKIEMGQMASLFFNRTGQSLFFLCIVVYLYGDLSIYAAAVSKSLMEVACTYNTSSNLTLTDTDICWENVDLTRIGAYRIFLGVFLATLGPFTFFDVQKTKYLQMISSILRQLAFGIMIITAIRDLIVDGTKGHPQTADITGVPELFGACVYSFMCHHSLPALVSPIADKSRLFRLLALDYLLITVFYILLALTGVFAFAQVSDLYTLDFSQHWLGKEAFLIPRYFLALFPVFTLSTTFPIVAITLRNNLRSLFLTEGHHYQWCLGKVLLPLLAVIPPILVAMATKNLKILVGVTGSYAGTGIQYLIPAFLVFNARKRTLKVIGQGVKNDFESPFRGKGWVIFVVVWAVACIILVSVNFIKNYFI</sequence>
<evidence type="ECO:0000256" key="4">
    <source>
        <dbReference type="ARBA" id="ARBA00023136"/>
    </source>
</evidence>
<dbReference type="OrthoDB" id="294541at2759"/>
<feature type="transmembrane region" description="Helical" evidence="7">
    <location>
        <begin position="236"/>
        <end position="253"/>
    </location>
</feature>
<feature type="transmembrane region" description="Helical" evidence="7">
    <location>
        <begin position="349"/>
        <end position="371"/>
    </location>
</feature>
<feature type="domain" description="Amino acid transporter transmembrane" evidence="8">
    <location>
        <begin position="130"/>
        <end position="462"/>
    </location>
</feature>
<evidence type="ECO:0000256" key="7">
    <source>
        <dbReference type="SAM" id="Phobius"/>
    </source>
</evidence>
<feature type="transmembrane region" description="Helical" evidence="7">
    <location>
        <begin position="148"/>
        <end position="167"/>
    </location>
</feature>
<feature type="transmembrane region" description="Helical" evidence="7">
    <location>
        <begin position="467"/>
        <end position="487"/>
    </location>
</feature>
<feature type="transmembrane region" description="Helical" evidence="7">
    <location>
        <begin position="21"/>
        <end position="43"/>
    </location>
</feature>
<evidence type="ECO:0000256" key="6">
    <source>
        <dbReference type="ARBA" id="ARBA00038166"/>
    </source>
</evidence>